<dbReference type="Pfam" id="PF00023">
    <property type="entry name" value="Ank"/>
    <property type="match status" value="1"/>
</dbReference>
<feature type="repeat" description="ANK" evidence="3">
    <location>
        <begin position="1024"/>
        <end position="1052"/>
    </location>
</feature>
<dbReference type="EMBL" id="JAFIMR010000021">
    <property type="protein sequence ID" value="KAI1865681.1"/>
    <property type="molecule type" value="Genomic_DNA"/>
</dbReference>
<dbReference type="PANTHER" id="PTHR24198">
    <property type="entry name" value="ANKYRIN REPEAT AND PROTEIN KINASE DOMAIN-CONTAINING PROTEIN"/>
    <property type="match status" value="1"/>
</dbReference>
<gene>
    <name evidence="5" type="ORF">JX265_008004</name>
</gene>
<dbReference type="SUPFAM" id="SSF48403">
    <property type="entry name" value="Ankyrin repeat"/>
    <property type="match status" value="2"/>
</dbReference>
<name>A0A9P9WIU6_9PEZI</name>
<comment type="caution">
    <text evidence="5">The sequence shown here is derived from an EMBL/GenBank/DDBJ whole genome shotgun (WGS) entry which is preliminary data.</text>
</comment>
<feature type="repeat" description="ANK" evidence="3">
    <location>
        <begin position="1176"/>
        <end position="1208"/>
    </location>
</feature>
<evidence type="ECO:0000313" key="5">
    <source>
        <dbReference type="EMBL" id="KAI1865681.1"/>
    </source>
</evidence>
<evidence type="ECO:0000313" key="6">
    <source>
        <dbReference type="Proteomes" id="UP000829685"/>
    </source>
</evidence>
<accession>A0A9P9WIU6</accession>
<protein>
    <recommendedName>
        <fullName evidence="4">Clr5 domain-containing protein</fullName>
    </recommendedName>
</protein>
<keyword evidence="1" id="KW-0677">Repeat</keyword>
<dbReference type="InterPro" id="IPR025676">
    <property type="entry name" value="Clr5_dom"/>
</dbReference>
<keyword evidence="2 3" id="KW-0040">ANK repeat</keyword>
<organism evidence="5 6">
    <name type="scientific">Neoarthrinium moseri</name>
    <dbReference type="NCBI Taxonomy" id="1658444"/>
    <lineage>
        <taxon>Eukaryota</taxon>
        <taxon>Fungi</taxon>
        <taxon>Dikarya</taxon>
        <taxon>Ascomycota</taxon>
        <taxon>Pezizomycotina</taxon>
        <taxon>Sordariomycetes</taxon>
        <taxon>Xylariomycetidae</taxon>
        <taxon>Amphisphaeriales</taxon>
        <taxon>Apiosporaceae</taxon>
        <taxon>Neoarthrinium</taxon>
    </lineage>
</organism>
<dbReference type="Proteomes" id="UP000829685">
    <property type="component" value="Unassembled WGS sequence"/>
</dbReference>
<dbReference type="Pfam" id="PF14420">
    <property type="entry name" value="Clr5"/>
    <property type="match status" value="1"/>
</dbReference>
<dbReference type="PROSITE" id="PS50088">
    <property type="entry name" value="ANK_REPEAT"/>
    <property type="match status" value="2"/>
</dbReference>
<reference evidence="5" key="1">
    <citation type="submission" date="2021-03" db="EMBL/GenBank/DDBJ databases">
        <title>Revisited historic fungal species revealed as producer of novel bioactive compounds through whole genome sequencing and comparative genomics.</title>
        <authorList>
            <person name="Vignolle G.A."/>
            <person name="Hochenegger N."/>
            <person name="Mach R.L."/>
            <person name="Mach-Aigner A.R."/>
            <person name="Javad Rahimi M."/>
            <person name="Salim K.A."/>
            <person name="Chan C.M."/>
            <person name="Lim L.B.L."/>
            <person name="Cai F."/>
            <person name="Druzhinina I.S."/>
            <person name="U'Ren J.M."/>
            <person name="Derntl C."/>
        </authorList>
    </citation>
    <scope>NUCLEOTIDE SEQUENCE</scope>
    <source>
        <strain evidence="5">TUCIM 5799</strain>
    </source>
</reference>
<evidence type="ECO:0000259" key="4">
    <source>
        <dbReference type="Pfam" id="PF14420"/>
    </source>
</evidence>
<feature type="domain" description="Clr5" evidence="4">
    <location>
        <begin position="24"/>
        <end position="69"/>
    </location>
</feature>
<dbReference type="PROSITE" id="PS50297">
    <property type="entry name" value="ANK_REP_REGION"/>
    <property type="match status" value="1"/>
</dbReference>
<evidence type="ECO:0000256" key="1">
    <source>
        <dbReference type="ARBA" id="ARBA00022737"/>
    </source>
</evidence>
<dbReference type="InterPro" id="IPR036770">
    <property type="entry name" value="Ankyrin_rpt-contain_sf"/>
</dbReference>
<sequence length="1332" mass="149102">MPAQTQSGPDASLAPQPGESSLSIWQQHRQLFRKLYLEDKKTLKRVKEIAERDYGFPQTPLSTYETKLRDELGLKKKLKAHEWAIISQYIEAKATQPGDVLRFNGVVLPWRKVKKEIARNRHLRRNDGNLALPPEVTIGPENQNLEDRHDLEDAHMSNAPDQPSSPKAMSHFVSGNPGAFGYEPPIGSPGEMSFREAASSSAALALFANHGHIEIMTDHWYFPTEPASSSSWTVSSPTQLFPDIFASPPPMDAIKRTLQIMASCATAHKSSTVVIHPEFKDLWFSFTKNLPVYQLQSLLRSTCSVMPMVQRSSVTEHQDRNDGVLGAVHTSPVYQTDVPGPHAGEGGSFLDMDSAIQSLGRQFVADDLPDSQLSTSTNMFHALTTTLYYLSNHFIDLVRMEEIIDWLAHKISRATVRQFLQISSLTMQECWIQLIYWAFELNEKGLFEDVARAAMTSSDWVKIYGQQCLVLAASLNLQTCCRRLLEYDLDPYLPIHFQRQKNGLTFRNLGRVQVAPDRETPSRVRQSKMILAPTSPVIEAATKGHIEVLDVLLGVQTSVDTRCSGITPAGYTLLALIQWGDGAENLLAAMQVLLDKGADVDGPFREFISSWSSEETLFDVGYSLCQEKTIELLARYSKMPKCILSVSGLLASSELGLEELETYLRVAAFPRGLHRLLIQRSAVFRALDRPQTLITLLRAGFLDCDLNSNIRPKCDHDGPPQLNLYRLFLREVDSLKGLVLRHINTWKWLPDLHRVLTLLLKVNTAVLAHVSRECLHMENGLEYFLLNGLEVSGERGVSLLAEAARLNKVAEVSLLLRHGANVNGTIRQGKTYWPLLLLASGDNIRDYAKHPDLSQAFGYFRPAPINMLEHLVNCGADFTGCARVLFATSTFEQLITFQPPQLKWWLEHEVSQTVESISDVIIKWSRLHDPLAGLNRPSYYKQVVEIVRYLEQRNTPIFTGKAPSDSFSGKEVALANFIYFKCDIDFLSRAFNEIGINVPTVSWTFDGSRLRLNQLSCHEHGTNQCYTPLQIAIVSGDVKVVEELIRLGADVNEPGCLTALQVACGDRHHKMLGLRCDARNALVICQYLLSNGADPNACGHFARETPLDTALSTPGASIELIKLLLRYGAKVDKTQYNSCLSLDYALMNTHIGDKKRYVVEMLLQHGAEIGYNRRHSADDTFYLACKFGDIQIIKLFLDQGINVNPGNQQDIYTYNREKSVRKFNFPQSTDAPFTRHQELARSPLAVLAGEGDIPGVLTLLNAGATLTGFDNSLLTAVNNGRLDTVVLLMELETRESHFKFALQDAGDREYYAISTVLREHVAMKFPHLLAAD</sequence>
<evidence type="ECO:0000256" key="3">
    <source>
        <dbReference type="PROSITE-ProRule" id="PRU00023"/>
    </source>
</evidence>
<dbReference type="SMART" id="SM00248">
    <property type="entry name" value="ANK"/>
    <property type="match status" value="9"/>
</dbReference>
<dbReference type="Gene3D" id="1.25.40.20">
    <property type="entry name" value="Ankyrin repeat-containing domain"/>
    <property type="match status" value="2"/>
</dbReference>
<dbReference type="InterPro" id="IPR002110">
    <property type="entry name" value="Ankyrin_rpt"/>
</dbReference>
<proteinExistence type="predicted"/>
<keyword evidence="6" id="KW-1185">Reference proteome</keyword>
<dbReference type="PANTHER" id="PTHR24198:SF165">
    <property type="entry name" value="ANKYRIN REPEAT-CONTAINING PROTEIN-RELATED"/>
    <property type="match status" value="1"/>
</dbReference>
<evidence type="ECO:0000256" key="2">
    <source>
        <dbReference type="ARBA" id="ARBA00023043"/>
    </source>
</evidence>